<organism evidence="2 3">
    <name type="scientific">Pelotomaculum thermopropionicum (strain DSM 13744 / JCM 10971 / SI)</name>
    <dbReference type="NCBI Taxonomy" id="370438"/>
    <lineage>
        <taxon>Bacteria</taxon>
        <taxon>Bacillati</taxon>
        <taxon>Bacillota</taxon>
        <taxon>Clostridia</taxon>
        <taxon>Eubacteriales</taxon>
        <taxon>Desulfotomaculaceae</taxon>
        <taxon>Pelotomaculum</taxon>
    </lineage>
</organism>
<dbReference type="Pfam" id="PF01797">
    <property type="entry name" value="Y1_Tnp"/>
    <property type="match status" value="1"/>
</dbReference>
<dbReference type="InterPro" id="IPR036515">
    <property type="entry name" value="Transposase_17_sf"/>
</dbReference>
<dbReference type="GO" id="GO:0043565">
    <property type="term" value="F:sequence-specific DNA binding"/>
    <property type="evidence" value="ECO:0007669"/>
    <property type="project" value="InterPro"/>
</dbReference>
<dbReference type="InterPro" id="IPR010921">
    <property type="entry name" value="Trp_repressor/repl_initiator"/>
</dbReference>
<protein>
    <submittedName>
        <fullName evidence="2">Transposase and inactivated derivatives</fullName>
    </submittedName>
</protein>
<dbReference type="GO" id="GO:0006313">
    <property type="term" value="P:DNA transposition"/>
    <property type="evidence" value="ECO:0007669"/>
    <property type="project" value="InterPro"/>
</dbReference>
<dbReference type="KEGG" id="pth:PTH_0284"/>
<dbReference type="Gene3D" id="3.30.70.1290">
    <property type="entry name" value="Transposase IS200-like"/>
    <property type="match status" value="1"/>
</dbReference>
<dbReference type="Proteomes" id="UP000006556">
    <property type="component" value="Chromosome"/>
</dbReference>
<keyword evidence="3" id="KW-1185">Reference proteome</keyword>
<feature type="domain" description="Transposase IS200-like" evidence="1">
    <location>
        <begin position="9"/>
        <end position="123"/>
    </location>
</feature>
<dbReference type="SMART" id="SM01321">
    <property type="entry name" value="Y1_Tnp"/>
    <property type="match status" value="1"/>
</dbReference>
<dbReference type="STRING" id="370438.PTH_0284"/>
<evidence type="ECO:0000313" key="2">
    <source>
        <dbReference type="EMBL" id="BAF58465.1"/>
    </source>
</evidence>
<dbReference type="GO" id="GO:0004803">
    <property type="term" value="F:transposase activity"/>
    <property type="evidence" value="ECO:0007669"/>
    <property type="project" value="InterPro"/>
</dbReference>
<gene>
    <name evidence="2" type="ordered locus">PTH_0284</name>
</gene>
<proteinExistence type="predicted"/>
<dbReference type="SUPFAM" id="SSF48295">
    <property type="entry name" value="TrpR-like"/>
    <property type="match status" value="1"/>
</dbReference>
<dbReference type="SUPFAM" id="SSF143422">
    <property type="entry name" value="Transposase IS200-like"/>
    <property type="match status" value="1"/>
</dbReference>
<dbReference type="EMBL" id="AP009389">
    <property type="protein sequence ID" value="BAF58465.1"/>
    <property type="molecule type" value="Genomic_DNA"/>
</dbReference>
<reference evidence="3" key="1">
    <citation type="journal article" date="2008" name="Genome Res.">
        <title>The genome of Pelotomaculum thermopropionicum reveals niche-associated evolution in anaerobic microbiota.</title>
        <authorList>
            <person name="Kosaka T."/>
            <person name="Kato S."/>
            <person name="Shimoyama T."/>
            <person name="Ishii S."/>
            <person name="Abe T."/>
            <person name="Watanabe K."/>
        </authorList>
    </citation>
    <scope>NUCLEOTIDE SEQUENCE [LARGE SCALE GENOMIC DNA]</scope>
    <source>
        <strain evidence="3">DSM 13744 / JCM 10971 / SI</strain>
    </source>
</reference>
<dbReference type="PANTHER" id="PTHR34322:SF2">
    <property type="entry name" value="TRANSPOSASE IS200-LIKE DOMAIN-CONTAINING PROTEIN"/>
    <property type="match status" value="1"/>
</dbReference>
<name>A5D5K9_PELTS</name>
<dbReference type="AlphaFoldDB" id="A5D5K9"/>
<evidence type="ECO:0000259" key="1">
    <source>
        <dbReference type="SMART" id="SM01321"/>
    </source>
</evidence>
<dbReference type="Gene3D" id="1.10.1750.10">
    <property type="match status" value="1"/>
</dbReference>
<evidence type="ECO:0000313" key="3">
    <source>
        <dbReference type="Proteomes" id="UP000006556"/>
    </source>
</evidence>
<sequence>MPRRLRIHERGAFYHVTSRGNNKEQVFFSDEDYSTYTFLMKKYSLKYCTEIHAYALMPNHIHLLARVDSMPLQKFMQGLQQSYAQIFNKRYDRVGHVFQGRYNAHLISNEQYLLQVFKYIHLNPVRAGLADDPKTYRWSSLNDYTAADKNSFIETGFMKKLLIEYGISLNKADFSLIPDLAPEELQELPQKAGPANREIAAIAEKNRPTLIELAGAIEDLTGISLKAIKTSAKDRATVLARYLFIYGACRLCGFRVVDTAQFLDKNIVSVSIALNKMDEQIKEDSALKKMAQELTGNFKNR</sequence>
<dbReference type="InterPro" id="IPR002686">
    <property type="entry name" value="Transposase_17"/>
</dbReference>
<dbReference type="eggNOG" id="COG1943">
    <property type="taxonomic scope" value="Bacteria"/>
</dbReference>
<dbReference type="HOGENOM" id="CLU_068226_0_0_9"/>
<dbReference type="PANTHER" id="PTHR34322">
    <property type="entry name" value="TRANSPOSASE, Y1_TNP DOMAIN-CONTAINING"/>
    <property type="match status" value="1"/>
</dbReference>
<dbReference type="NCBIfam" id="NF047646">
    <property type="entry name" value="REP_Tyr_transpos"/>
    <property type="match status" value="1"/>
</dbReference>
<accession>A5D5K9</accession>